<comment type="caution">
    <text evidence="1">The sequence shown here is derived from an EMBL/GenBank/DDBJ whole genome shotgun (WGS) entry which is preliminary data.</text>
</comment>
<reference evidence="1" key="1">
    <citation type="journal article" date="2012" name="PLoS ONE">
        <title>Gene sets for utilization of primary and secondary nutrition supplies in the distal gut of endangered iberian lynx.</title>
        <authorList>
            <person name="Alcaide M."/>
            <person name="Messina E."/>
            <person name="Richter M."/>
            <person name="Bargiela R."/>
            <person name="Peplies J."/>
            <person name="Huws S.A."/>
            <person name="Newbold C.J."/>
            <person name="Golyshin P.N."/>
            <person name="Simon M.A."/>
            <person name="Lopez G."/>
            <person name="Yakimov M.M."/>
            <person name="Ferrer M."/>
        </authorList>
    </citation>
    <scope>NUCLEOTIDE SEQUENCE</scope>
</reference>
<feature type="non-terminal residue" evidence="1">
    <location>
        <position position="1"/>
    </location>
</feature>
<proteinExistence type="predicted"/>
<organism evidence="1">
    <name type="scientific">gut metagenome</name>
    <dbReference type="NCBI Taxonomy" id="749906"/>
    <lineage>
        <taxon>unclassified sequences</taxon>
        <taxon>metagenomes</taxon>
        <taxon>organismal metagenomes</taxon>
    </lineage>
</organism>
<accession>J9F3U9</accession>
<name>J9F3U9_9ZZZZ</name>
<feature type="non-terminal residue" evidence="1">
    <location>
        <position position="75"/>
    </location>
</feature>
<dbReference type="AlphaFoldDB" id="J9F3U9"/>
<protein>
    <submittedName>
        <fullName evidence="1">DNA primase</fullName>
    </submittedName>
</protein>
<evidence type="ECO:0000313" key="1">
    <source>
        <dbReference type="EMBL" id="EJW89198.1"/>
    </source>
</evidence>
<sequence>EQLGQLYGKAKLWKEAVTQVRNEARRNKRQSMLDKQMEETDALRQLGLFVRNNCYYALGEEEDEPVRISNFTMVP</sequence>
<dbReference type="EMBL" id="AMCI01009629">
    <property type="protein sequence ID" value="EJW89198.1"/>
    <property type="molecule type" value="Genomic_DNA"/>
</dbReference>
<gene>
    <name evidence="1" type="ORF">EVA_22695</name>
</gene>